<dbReference type="RefSeq" id="XP_016454472.1">
    <property type="nucleotide sequence ID" value="XM_016598986.1"/>
</dbReference>
<evidence type="ECO:0000256" key="2">
    <source>
        <dbReference type="SAM" id="MobiDB-lite"/>
    </source>
</evidence>
<keyword evidence="1" id="KW-0862">Zinc</keyword>
<reference evidence="4 5" key="1">
    <citation type="submission" date="2025-04" db="UniProtKB">
        <authorList>
            <consortium name="RefSeq"/>
        </authorList>
    </citation>
    <scope>IDENTIFICATION</scope>
</reference>
<evidence type="ECO:0000313" key="4">
    <source>
        <dbReference type="RefSeq" id="XP_016454471.1"/>
    </source>
</evidence>
<dbReference type="PANTHER" id="PTHR31286:SF99">
    <property type="entry name" value="DUF4283 DOMAIN-CONTAINING PROTEIN"/>
    <property type="match status" value="1"/>
</dbReference>
<organism evidence="4">
    <name type="scientific">Nicotiana tabacum</name>
    <name type="common">Common tobacco</name>
    <dbReference type="NCBI Taxonomy" id="4097"/>
    <lineage>
        <taxon>Eukaryota</taxon>
        <taxon>Viridiplantae</taxon>
        <taxon>Streptophyta</taxon>
        <taxon>Embryophyta</taxon>
        <taxon>Tracheophyta</taxon>
        <taxon>Spermatophyta</taxon>
        <taxon>Magnoliopsida</taxon>
        <taxon>eudicotyledons</taxon>
        <taxon>Gunneridae</taxon>
        <taxon>Pentapetalae</taxon>
        <taxon>asterids</taxon>
        <taxon>lamiids</taxon>
        <taxon>Solanales</taxon>
        <taxon>Solanaceae</taxon>
        <taxon>Nicotianoideae</taxon>
        <taxon>Nicotianeae</taxon>
        <taxon>Nicotiana</taxon>
    </lineage>
</organism>
<evidence type="ECO:0000259" key="3">
    <source>
        <dbReference type="PROSITE" id="PS50158"/>
    </source>
</evidence>
<feature type="compositionally biased region" description="Low complexity" evidence="2">
    <location>
        <begin position="282"/>
        <end position="296"/>
    </location>
</feature>
<dbReference type="PANTHER" id="PTHR31286">
    <property type="entry name" value="GLYCINE-RICH CELL WALL STRUCTURAL PROTEIN 1.8-LIKE"/>
    <property type="match status" value="1"/>
</dbReference>
<dbReference type="PROSITE" id="PS50158">
    <property type="entry name" value="ZF_CCHC"/>
    <property type="match status" value="1"/>
</dbReference>
<dbReference type="KEGG" id="nta:107778699"/>
<dbReference type="InterPro" id="IPR040256">
    <property type="entry name" value="At4g02000-like"/>
</dbReference>
<dbReference type="OMA" id="RYARISI"/>
<sequence>MNPSNPNPDSTHSSDLPDSPDMQVDLPTHTPQKSSFLQTLLTNSPHDLLPPHIQPTPLDLDLIDESDNPDESADFIPLSADDKARLYSSWKFSIIIKLFGKSIGHQLLKAKLQSLWKPTELLHLIDLGSAFFLIKFTQKNNMLHALHDGPWFILGHFLSVRRWEPKFVASTAQLTYSAIWARLPELPTEYYDLTILQKVGNKLEQLLKIDTCTSSVVRGRYARISIEVPLEKPLKIHIYIDSHKRVILYEGLNILCIKCGCFGHNARVCPNHVLSITLDNPTTSSTSHTTDSSPKSTQPPTTDSPWKIVKFPRRTKKHTTIIDKTPVADQ</sequence>
<feature type="compositionally biased region" description="Polar residues" evidence="2">
    <location>
        <begin position="1"/>
        <end position="16"/>
    </location>
</feature>
<dbReference type="InterPro" id="IPR025558">
    <property type="entry name" value="DUF4283"/>
</dbReference>
<dbReference type="PaxDb" id="4097-A0A1S3YQI4"/>
<dbReference type="Pfam" id="PF14111">
    <property type="entry name" value="DUF4283"/>
    <property type="match status" value="1"/>
</dbReference>
<gene>
    <name evidence="4 5" type="primary">LOC107778699</name>
</gene>
<keyword evidence="1" id="KW-0863">Zinc-finger</keyword>
<feature type="region of interest" description="Disordered" evidence="2">
    <location>
        <begin position="1"/>
        <end position="30"/>
    </location>
</feature>
<dbReference type="InterPro" id="IPR001878">
    <property type="entry name" value="Znf_CCHC"/>
</dbReference>
<feature type="domain" description="CCHC-type" evidence="3">
    <location>
        <begin position="256"/>
        <end position="271"/>
    </location>
</feature>
<evidence type="ECO:0000313" key="5">
    <source>
        <dbReference type="RefSeq" id="XP_016454472.1"/>
    </source>
</evidence>
<accession>A0A1S3YQI4</accession>
<keyword evidence="1" id="KW-0479">Metal-binding</keyword>
<dbReference type="RefSeq" id="XP_016454471.1">
    <property type="nucleotide sequence ID" value="XM_016598985.1"/>
</dbReference>
<dbReference type="GO" id="GO:0003676">
    <property type="term" value="F:nucleic acid binding"/>
    <property type="evidence" value="ECO:0007669"/>
    <property type="project" value="InterPro"/>
</dbReference>
<protein>
    <recommendedName>
        <fullName evidence="3">CCHC-type domain-containing protein</fullName>
    </recommendedName>
</protein>
<proteinExistence type="predicted"/>
<evidence type="ECO:0000256" key="1">
    <source>
        <dbReference type="PROSITE-ProRule" id="PRU00047"/>
    </source>
</evidence>
<feature type="region of interest" description="Disordered" evidence="2">
    <location>
        <begin position="281"/>
        <end position="309"/>
    </location>
</feature>
<dbReference type="OrthoDB" id="1750606at2759"/>
<dbReference type="AlphaFoldDB" id="A0A1S3YQI4"/>
<dbReference type="STRING" id="4097.A0A1S3YQI4"/>
<dbReference type="GO" id="GO:0008270">
    <property type="term" value="F:zinc ion binding"/>
    <property type="evidence" value="ECO:0007669"/>
    <property type="project" value="UniProtKB-KW"/>
</dbReference>
<name>A0A1S3YQI4_TOBAC</name>